<dbReference type="Proteomes" id="UP000095552">
    <property type="component" value="Unassembled WGS sequence"/>
</dbReference>
<dbReference type="AlphaFoldDB" id="A0A1E5T3A5"/>
<gene>
    <name evidence="1" type="ORF">BFP71_06795</name>
</gene>
<sequence length="414" mass="47669">MNAAKSRISFLGLVFLLLASIFSCSNKKSDGAIATETDQPEEEVQLKIVDGGIVTLKLDLEANFQLLQQLRGINLNNKDLVTFYSRNAHAIYLYDAVTGELVKKTEMDKEGPNAVQTQFVFSYFYHTMDSIFFNGLPFGIYLIDSNGEVLQKKKLGNKDEIPRFDSPKPNFDFASTYNNGEISLPTEFILYQVKSKERVIFDFENDRLEDEFLASELIFSDYDEVKRVKTERSKQGKLTMNNKRFFSKNDQYLFASHLISDTIYAFRDGELVKRIYAGVPDIEVADYASYANVRSIERFKNGMQAIENPKQDPQFKNTLMSPDGKFIYRVLYHETKPKIVEGSDRPKPEVTGATLIVLDLETEELIYYDLPVAELELGIPMNRHVFVTNRGIHFRVLDQDNEDEVQFRLFQLNR</sequence>
<organism evidence="1 2">
    <name type="scientific">Roseivirga misakiensis</name>
    <dbReference type="NCBI Taxonomy" id="1563681"/>
    <lineage>
        <taxon>Bacteria</taxon>
        <taxon>Pseudomonadati</taxon>
        <taxon>Bacteroidota</taxon>
        <taxon>Cytophagia</taxon>
        <taxon>Cytophagales</taxon>
        <taxon>Roseivirgaceae</taxon>
        <taxon>Roseivirga</taxon>
    </lineage>
</organism>
<dbReference type="STRING" id="1563681.BFP71_06795"/>
<comment type="caution">
    <text evidence="1">The sequence shown here is derived from an EMBL/GenBank/DDBJ whole genome shotgun (WGS) entry which is preliminary data.</text>
</comment>
<accession>A0A1E5T3A5</accession>
<evidence type="ECO:0000313" key="2">
    <source>
        <dbReference type="Proteomes" id="UP000095552"/>
    </source>
</evidence>
<dbReference type="OrthoDB" id="978615at2"/>
<proteinExistence type="predicted"/>
<dbReference type="Pfam" id="PF13970">
    <property type="entry name" value="DUF4221"/>
    <property type="match status" value="1"/>
</dbReference>
<dbReference type="InterPro" id="IPR025316">
    <property type="entry name" value="DUF4221"/>
</dbReference>
<name>A0A1E5T3A5_9BACT</name>
<reference evidence="1 2" key="1">
    <citation type="submission" date="2016-08" db="EMBL/GenBank/DDBJ databases">
        <title>Draft genome of Fabibacter sp. strain SK-8.</title>
        <authorList>
            <person name="Wong S.-K."/>
            <person name="Hamasaki K."/>
            <person name="Yoshizawa S."/>
        </authorList>
    </citation>
    <scope>NUCLEOTIDE SEQUENCE [LARGE SCALE GENOMIC DNA]</scope>
    <source>
        <strain evidence="1 2">SK-8</strain>
    </source>
</reference>
<evidence type="ECO:0000313" key="1">
    <source>
        <dbReference type="EMBL" id="OEK05821.1"/>
    </source>
</evidence>
<evidence type="ECO:0008006" key="3">
    <source>
        <dbReference type="Google" id="ProtNLM"/>
    </source>
</evidence>
<keyword evidence="2" id="KW-1185">Reference proteome</keyword>
<dbReference type="RefSeq" id="WP_069834739.1">
    <property type="nucleotide sequence ID" value="NZ_MDGQ01000004.1"/>
</dbReference>
<dbReference type="PROSITE" id="PS51257">
    <property type="entry name" value="PROKAR_LIPOPROTEIN"/>
    <property type="match status" value="1"/>
</dbReference>
<protein>
    <recommendedName>
        <fullName evidence="3">DUF4221 domain-containing protein</fullName>
    </recommendedName>
</protein>
<dbReference type="EMBL" id="MDGQ01000004">
    <property type="protein sequence ID" value="OEK05821.1"/>
    <property type="molecule type" value="Genomic_DNA"/>
</dbReference>